<evidence type="ECO:0000256" key="2">
    <source>
        <dbReference type="ARBA" id="ARBA00022617"/>
    </source>
</evidence>
<keyword evidence="2 7" id="KW-0349">Heme</keyword>
<evidence type="ECO:0000256" key="1">
    <source>
        <dbReference type="ARBA" id="ARBA00010617"/>
    </source>
</evidence>
<comment type="similarity">
    <text evidence="1 8">Belongs to the cytochrome P450 family.</text>
</comment>
<dbReference type="EMBL" id="OX459120">
    <property type="protein sequence ID" value="CAI9098736.1"/>
    <property type="molecule type" value="Genomic_DNA"/>
</dbReference>
<dbReference type="GO" id="GO:0005506">
    <property type="term" value="F:iron ion binding"/>
    <property type="evidence" value="ECO:0007669"/>
    <property type="project" value="InterPro"/>
</dbReference>
<dbReference type="InterPro" id="IPR001128">
    <property type="entry name" value="Cyt_P450"/>
</dbReference>
<dbReference type="Proteomes" id="UP001161247">
    <property type="component" value="Chromosome 3"/>
</dbReference>
<keyword evidence="4 8" id="KW-0560">Oxidoreductase</keyword>
<accession>A0AAV1CTU9</accession>
<dbReference type="InterPro" id="IPR036396">
    <property type="entry name" value="Cyt_P450_sf"/>
</dbReference>
<organism evidence="9 10">
    <name type="scientific">Oldenlandia corymbosa var. corymbosa</name>
    <dbReference type="NCBI Taxonomy" id="529605"/>
    <lineage>
        <taxon>Eukaryota</taxon>
        <taxon>Viridiplantae</taxon>
        <taxon>Streptophyta</taxon>
        <taxon>Embryophyta</taxon>
        <taxon>Tracheophyta</taxon>
        <taxon>Spermatophyta</taxon>
        <taxon>Magnoliopsida</taxon>
        <taxon>eudicotyledons</taxon>
        <taxon>Gunneridae</taxon>
        <taxon>Pentapetalae</taxon>
        <taxon>asterids</taxon>
        <taxon>lamiids</taxon>
        <taxon>Gentianales</taxon>
        <taxon>Rubiaceae</taxon>
        <taxon>Rubioideae</taxon>
        <taxon>Spermacoceae</taxon>
        <taxon>Hedyotis-Oldenlandia complex</taxon>
        <taxon>Oldenlandia</taxon>
    </lineage>
</organism>
<dbReference type="GO" id="GO:0016705">
    <property type="term" value="F:oxidoreductase activity, acting on paired donors, with incorporation or reduction of molecular oxygen"/>
    <property type="evidence" value="ECO:0007669"/>
    <property type="project" value="InterPro"/>
</dbReference>
<dbReference type="SUPFAM" id="SSF48264">
    <property type="entry name" value="Cytochrome P450"/>
    <property type="match status" value="1"/>
</dbReference>
<dbReference type="FunFam" id="1.10.630.10:FF:000043">
    <property type="entry name" value="Cytochrome P450 99A2"/>
    <property type="match status" value="1"/>
</dbReference>
<comment type="cofactor">
    <cofactor evidence="7">
        <name>heme</name>
        <dbReference type="ChEBI" id="CHEBI:30413"/>
    </cofactor>
</comment>
<evidence type="ECO:0000256" key="4">
    <source>
        <dbReference type="ARBA" id="ARBA00023002"/>
    </source>
</evidence>
<feature type="binding site" description="axial binding residue" evidence="7">
    <location>
        <position position="456"/>
    </location>
    <ligand>
        <name>heme</name>
        <dbReference type="ChEBI" id="CHEBI:30413"/>
    </ligand>
    <ligandPart>
        <name>Fe</name>
        <dbReference type="ChEBI" id="CHEBI:18248"/>
    </ligandPart>
</feature>
<evidence type="ECO:0000256" key="7">
    <source>
        <dbReference type="PIRSR" id="PIRSR602401-1"/>
    </source>
</evidence>
<gene>
    <name evidence="9" type="ORF">OLC1_LOCUS8884</name>
</gene>
<evidence type="ECO:0000256" key="8">
    <source>
        <dbReference type="RuleBase" id="RU000461"/>
    </source>
</evidence>
<evidence type="ECO:0000256" key="3">
    <source>
        <dbReference type="ARBA" id="ARBA00022723"/>
    </source>
</evidence>
<dbReference type="InterPro" id="IPR017972">
    <property type="entry name" value="Cyt_P450_CS"/>
</dbReference>
<reference evidence="9" key="1">
    <citation type="submission" date="2023-03" db="EMBL/GenBank/DDBJ databases">
        <authorList>
            <person name="Julca I."/>
        </authorList>
    </citation>
    <scope>NUCLEOTIDE SEQUENCE</scope>
</reference>
<dbReference type="GO" id="GO:0009821">
    <property type="term" value="P:alkaloid biosynthetic process"/>
    <property type="evidence" value="ECO:0007669"/>
    <property type="project" value="UniProtKB-ARBA"/>
</dbReference>
<dbReference type="GO" id="GO:0004497">
    <property type="term" value="F:monooxygenase activity"/>
    <property type="evidence" value="ECO:0007669"/>
    <property type="project" value="UniProtKB-KW"/>
</dbReference>
<dbReference type="PRINTS" id="PR00463">
    <property type="entry name" value="EP450I"/>
</dbReference>
<proteinExistence type="inferred from homology"/>
<dbReference type="PANTHER" id="PTHR47953:SF16">
    <property type="entry name" value="CYTOCHROME P450 71D8"/>
    <property type="match status" value="1"/>
</dbReference>
<keyword evidence="6 8" id="KW-0503">Monooxygenase</keyword>
<evidence type="ECO:0000313" key="10">
    <source>
        <dbReference type="Proteomes" id="UP001161247"/>
    </source>
</evidence>
<dbReference type="PANTHER" id="PTHR47953">
    <property type="entry name" value="OS08G0105600 PROTEIN"/>
    <property type="match status" value="1"/>
</dbReference>
<evidence type="ECO:0000313" key="9">
    <source>
        <dbReference type="EMBL" id="CAI9098736.1"/>
    </source>
</evidence>
<evidence type="ECO:0000256" key="5">
    <source>
        <dbReference type="ARBA" id="ARBA00023004"/>
    </source>
</evidence>
<dbReference type="AlphaFoldDB" id="A0AAV1CTU9"/>
<dbReference type="InterPro" id="IPR052306">
    <property type="entry name" value="CYP450_71D"/>
</dbReference>
<keyword evidence="5 7" id="KW-0408">Iron</keyword>
<keyword evidence="10" id="KW-1185">Reference proteome</keyword>
<dbReference type="CDD" id="cd11072">
    <property type="entry name" value="CYP71-like"/>
    <property type="match status" value="1"/>
</dbReference>
<dbReference type="Gene3D" id="1.10.630.10">
    <property type="entry name" value="Cytochrome P450"/>
    <property type="match status" value="1"/>
</dbReference>
<name>A0AAV1CTU9_OLDCO</name>
<evidence type="ECO:0000256" key="6">
    <source>
        <dbReference type="ARBA" id="ARBA00023033"/>
    </source>
</evidence>
<dbReference type="Pfam" id="PF00067">
    <property type="entry name" value="p450"/>
    <property type="match status" value="1"/>
</dbReference>
<protein>
    <submittedName>
        <fullName evidence="9">OLC1v1035431C1</fullName>
    </submittedName>
</protein>
<dbReference type="PRINTS" id="PR00385">
    <property type="entry name" value="P450"/>
</dbReference>
<keyword evidence="3 7" id="KW-0479">Metal-binding</keyword>
<dbReference type="PROSITE" id="PS00086">
    <property type="entry name" value="CYTOCHROME_P450"/>
    <property type="match status" value="1"/>
</dbReference>
<dbReference type="InterPro" id="IPR002401">
    <property type="entry name" value="Cyt_P450_E_grp-I"/>
</dbReference>
<sequence length="514" mass="58453">MKMFFPITLIPLFLLAVIFTLKIIEKCKKGSKAIEMLPPGPRKLPIIGNLHHLMSSSVLPHHVLRDLARKHGDLMHLQLGEISTIVLSSPQMAKAMMKTHDLAFANRPELLTGQIILYNCSDIAFSPYGEYWRQMRKICLMELLSTKRVRSLNAIRDDEVSLLISSIRDEARHSKQGTNFTRKVYSYTCSMLQRAALGKVSDQRRDALVKLVTEVLSRMSGFDVSDLFPSWKFIHYLSFMKPKLHDLHHKIDGILNTIIDEHVEKQDRLKTGNDGDQFYHEDLVDVLLRIKESGDLPFPITNTNIKAVVLDMFLGGIESSSSTVEWAMAEMIKNPNVLAKAQGEVRKELIIGKDSLIQESDIQNLSYLKLIIKETLRLHPPAPLLMPRINTTQCEIDGYIIPPNTRAMVNVWAIGRDPKYWENPESFIPERFEKHSIDFGVIHYEFLPFGGGKKMCPGMSFALANIEVLLANLLYHFDWELPNGSSGTSLDMEESYGLTSPRKSDLLLVASMHW</sequence>
<dbReference type="GO" id="GO:0020037">
    <property type="term" value="F:heme binding"/>
    <property type="evidence" value="ECO:0007669"/>
    <property type="project" value="InterPro"/>
</dbReference>